<protein>
    <submittedName>
        <fullName evidence="1">Uncharacterized protein</fullName>
    </submittedName>
</protein>
<evidence type="ECO:0000313" key="4">
    <source>
        <dbReference type="Proteomes" id="UP000232188"/>
    </source>
</evidence>
<keyword evidence="3" id="KW-1185">Reference proteome</keyword>
<comment type="caution">
    <text evidence="1">The sequence shown here is derived from an EMBL/GenBank/DDBJ whole genome shotgun (WGS) entry which is preliminary data.</text>
</comment>
<organism evidence="1 4">
    <name type="scientific">Leptospira adleri</name>
    <dbReference type="NCBI Taxonomy" id="2023186"/>
    <lineage>
        <taxon>Bacteria</taxon>
        <taxon>Pseudomonadati</taxon>
        <taxon>Spirochaetota</taxon>
        <taxon>Spirochaetia</taxon>
        <taxon>Leptospirales</taxon>
        <taxon>Leptospiraceae</taxon>
        <taxon>Leptospira</taxon>
    </lineage>
</organism>
<evidence type="ECO:0000313" key="1">
    <source>
        <dbReference type="EMBL" id="PJZ53578.1"/>
    </source>
</evidence>
<sequence length="60" mass="7493">METPAFSIDEVYFENLKKWKEKNRETILKFRLRFWGRFEIGNAFRYPRYFPNQRTKPIST</sequence>
<evidence type="ECO:0000313" key="3">
    <source>
        <dbReference type="Proteomes" id="UP000232149"/>
    </source>
</evidence>
<evidence type="ECO:0000313" key="2">
    <source>
        <dbReference type="EMBL" id="PJZ61386.1"/>
    </source>
</evidence>
<proteinExistence type="predicted"/>
<dbReference type="Proteomes" id="UP000232188">
    <property type="component" value="Unassembled WGS sequence"/>
</dbReference>
<gene>
    <name evidence="2" type="ORF">CH376_13365</name>
    <name evidence="1" type="ORF">CH380_08220</name>
</gene>
<accession>A0A2M9YPW1</accession>
<dbReference type="EMBL" id="NPDV01000006">
    <property type="protein sequence ID" value="PJZ53578.1"/>
    <property type="molecule type" value="Genomic_DNA"/>
</dbReference>
<dbReference type="AlphaFoldDB" id="A0A2M9YPW1"/>
<dbReference type="EMBL" id="NPDU01000033">
    <property type="protein sequence ID" value="PJZ61386.1"/>
    <property type="molecule type" value="Genomic_DNA"/>
</dbReference>
<dbReference type="Proteomes" id="UP000232149">
    <property type="component" value="Unassembled WGS sequence"/>
</dbReference>
<reference evidence="3 4" key="1">
    <citation type="submission" date="2017-07" db="EMBL/GenBank/DDBJ databases">
        <title>Leptospira spp. isolated from tropical soils.</title>
        <authorList>
            <person name="Thibeaux R."/>
            <person name="Iraola G."/>
            <person name="Ferres I."/>
            <person name="Bierque E."/>
            <person name="Girault D."/>
            <person name="Soupe-Gilbert M.-E."/>
            <person name="Picardeau M."/>
            <person name="Goarant C."/>
        </authorList>
    </citation>
    <scope>NUCLEOTIDE SEQUENCE [LARGE SCALE GENOMIC DNA]</scope>
    <source>
        <strain evidence="1 4">FH2-B-C1</strain>
        <strain evidence="2 3">FH2-B-D1</strain>
    </source>
</reference>
<name>A0A2M9YPW1_9LEPT</name>